<dbReference type="EMBL" id="CCYD01003101">
    <property type="protein sequence ID" value="CEG50232.1"/>
    <property type="molecule type" value="Genomic_DNA"/>
</dbReference>
<evidence type="ECO:0000313" key="4">
    <source>
        <dbReference type="Proteomes" id="UP000054928"/>
    </source>
</evidence>
<evidence type="ECO:0000256" key="1">
    <source>
        <dbReference type="ARBA" id="ARBA00023125"/>
    </source>
</evidence>
<dbReference type="OrthoDB" id="92433at2759"/>
<protein>
    <recommendedName>
        <fullName evidence="2">HTH CENPB-type domain-containing protein</fullName>
    </recommendedName>
</protein>
<organism evidence="3 4">
    <name type="scientific">Plasmopara halstedii</name>
    <name type="common">Downy mildew of sunflower</name>
    <dbReference type="NCBI Taxonomy" id="4781"/>
    <lineage>
        <taxon>Eukaryota</taxon>
        <taxon>Sar</taxon>
        <taxon>Stramenopiles</taxon>
        <taxon>Oomycota</taxon>
        <taxon>Peronosporomycetes</taxon>
        <taxon>Peronosporales</taxon>
        <taxon>Peronosporaceae</taxon>
        <taxon>Plasmopara</taxon>
    </lineage>
</organism>
<dbReference type="GeneID" id="36403011"/>
<accession>A0A0P1B601</accession>
<name>A0A0P1B601_PLAHL</name>
<dbReference type="PROSITE" id="PS51253">
    <property type="entry name" value="HTH_CENPB"/>
    <property type="match status" value="1"/>
</dbReference>
<keyword evidence="1" id="KW-0238">DNA-binding</keyword>
<dbReference type="InterPro" id="IPR009057">
    <property type="entry name" value="Homeodomain-like_sf"/>
</dbReference>
<dbReference type="OMA" id="WVREHFH"/>
<dbReference type="SUPFAM" id="SSF46689">
    <property type="entry name" value="Homeodomain-like"/>
    <property type="match status" value="1"/>
</dbReference>
<dbReference type="RefSeq" id="XP_024586601.1">
    <property type="nucleotide sequence ID" value="XM_024721509.1"/>
</dbReference>
<dbReference type="Gene3D" id="1.10.10.60">
    <property type="entry name" value="Homeodomain-like"/>
    <property type="match status" value="1"/>
</dbReference>
<dbReference type="GO" id="GO:0003677">
    <property type="term" value="F:DNA binding"/>
    <property type="evidence" value="ECO:0007669"/>
    <property type="project" value="UniProtKB-KW"/>
</dbReference>
<proteinExistence type="predicted"/>
<reference evidence="4" key="1">
    <citation type="submission" date="2014-09" db="EMBL/GenBank/DDBJ databases">
        <authorList>
            <person name="Sharma Rahul"/>
            <person name="Thines Marco"/>
        </authorList>
    </citation>
    <scope>NUCLEOTIDE SEQUENCE [LARGE SCALE GENOMIC DNA]</scope>
</reference>
<feature type="domain" description="HTH CENPB-type" evidence="2">
    <location>
        <begin position="70"/>
        <end position="143"/>
    </location>
</feature>
<sequence length="315" mass="35749">MVEAKRQSKRTHLTLQQKGKLRSFLIENTGLAQSDVAEWVFDHFHVRLGRTTLYRIQHAPEEAFTRGNLGHKKQRRVKFPVFEKRLLEFYEKKCVQKEHVTDDVLLRHAAECRAACGIGESELKLSNGWLYRFKIRHQLTGIPPQTRRHDDSEITENTSVEVPLLSSAHVPSIVHIPAGNKNTGEILLMARSLTTLKAPGFFNWEPMSRVQQGKVQIVTDGILMLQEGVYQLNVDVKHSASGYEVPVFRIYSNNRVVGQSVTTTLMQNDVASSICVDTTLLVNYHDVLRIEFLASGFAFTDSSLVLRLIDAKLDL</sequence>
<dbReference type="Pfam" id="PF03221">
    <property type="entry name" value="HTH_Tnp_Tc5"/>
    <property type="match status" value="1"/>
</dbReference>
<dbReference type="InterPro" id="IPR006600">
    <property type="entry name" value="HTH_CenpB_DNA-bd_dom"/>
</dbReference>
<keyword evidence="4" id="KW-1185">Reference proteome</keyword>
<dbReference type="AlphaFoldDB" id="A0A0P1B601"/>
<evidence type="ECO:0000313" key="3">
    <source>
        <dbReference type="EMBL" id="CEG50232.1"/>
    </source>
</evidence>
<dbReference type="Proteomes" id="UP000054928">
    <property type="component" value="Unassembled WGS sequence"/>
</dbReference>
<evidence type="ECO:0000259" key="2">
    <source>
        <dbReference type="PROSITE" id="PS51253"/>
    </source>
</evidence>